<proteinExistence type="inferred from homology"/>
<sequence length="529" mass="57088">MQQRRPVRRALLSVSDKAGILEFAQALSSRGVELLSTGGTARLLADAGLPVTEVSDYTGFPEMMDGRVKTLHPKVHGGILGRRGQDDAIMAQHAINPIDMVVVNLYPFAQTVAKPGCTLEDAVENIDIGGPTMVRSAAKNHKDVAIVVKSSDYHAIIAELDANENSLTLETRFDLAIKAFEHTAAYDSMIANYFGSLVPAYHGESKEPAGRFPRTLNLNFIKKQDMRYGENSHQDAAFYIEENVAEASVATAQQVQGKALSYNNIADTDAALECVKEFSEAACVIVKHANPCGVAVGSSILDAYERAYKTDPTSAFGGIIAFNRELDEATAQAIISRQFVEVIIAPSASEAALKVTASKQNVRVLVCGQWQDRVAGLDFKRVNGGLLVQDRDLGMVDASQLRVVSKRQPTEQELRDALFCWKVAKFVKSNAIVYARDNMTIGIGAGQMSRVYSAKIAGIKAGDEGLEVKGSAMASDAFFPFRDGIDAAAAVGVTCVIQPGGSIRDDEVIAAADEHGIAMIFTDMRHFRH</sequence>
<dbReference type="InterPro" id="IPR036914">
    <property type="entry name" value="MGS-like_dom_sf"/>
</dbReference>
<accession>A0AAP9H1Y1</accession>
<evidence type="ECO:0000259" key="11">
    <source>
        <dbReference type="PROSITE" id="PS51855"/>
    </source>
</evidence>
<evidence type="ECO:0000313" key="14">
    <source>
        <dbReference type="Proteomes" id="UP000424872"/>
    </source>
</evidence>
<dbReference type="KEGG" id="ppho:CTZ24_01225"/>
<evidence type="ECO:0000256" key="6">
    <source>
        <dbReference type="ARBA" id="ARBA00022801"/>
    </source>
</evidence>
<reference evidence="13" key="2">
    <citation type="journal article" date="2020" name="Environ. Microbiol.">
        <title>The extreme plant-growth-promoting properties of Pantoea phytobeneficialis MSR2 revealed by functional and genomic analysis.</title>
        <authorList>
            <person name="Nascimento F.X."/>
            <person name="Hernandez A.G."/>
            <person name="Glick B.R."/>
            <person name="Rossi M.J."/>
        </authorList>
    </citation>
    <scope>NUCLEOTIDE SEQUENCE</scope>
    <source>
        <strain evidence="13">MSR2</strain>
    </source>
</reference>
<comment type="domain">
    <text evidence="10">The IMP cyclohydrolase activity resides in the N-terminal region.</text>
</comment>
<dbReference type="PROSITE" id="PS51855">
    <property type="entry name" value="MGS"/>
    <property type="match status" value="1"/>
</dbReference>
<evidence type="ECO:0000313" key="13">
    <source>
        <dbReference type="EMBL" id="QGR05092.1"/>
    </source>
</evidence>
<evidence type="ECO:0000256" key="10">
    <source>
        <dbReference type="HAMAP-Rule" id="MF_00139"/>
    </source>
</evidence>
<reference evidence="14" key="1">
    <citation type="submission" date="2017-11" db="EMBL/GenBank/DDBJ databases">
        <title>Genome sequence of Pantoea sp. MSR2.</title>
        <authorList>
            <person name="Nascimento F.X."/>
        </authorList>
    </citation>
    <scope>NUCLEOTIDE SEQUENCE [LARGE SCALE GENOMIC DNA]</scope>
    <source>
        <strain evidence="14">MSR2</strain>
    </source>
</reference>
<keyword evidence="6 10" id="KW-0378">Hydrolase</keyword>
<dbReference type="Gene3D" id="3.40.50.1380">
    <property type="entry name" value="Methylglyoxal synthase-like domain"/>
    <property type="match status" value="1"/>
</dbReference>
<dbReference type="Pfam" id="PF02142">
    <property type="entry name" value="MGS"/>
    <property type="match status" value="1"/>
</dbReference>
<dbReference type="GO" id="GO:0003937">
    <property type="term" value="F:IMP cyclohydrolase activity"/>
    <property type="evidence" value="ECO:0007669"/>
    <property type="project" value="UniProtKB-UniRule"/>
</dbReference>
<dbReference type="NCBIfam" id="TIGR00355">
    <property type="entry name" value="purH"/>
    <property type="match status" value="1"/>
</dbReference>
<dbReference type="EMBL" id="CP024636">
    <property type="protein sequence ID" value="QGR05092.1"/>
    <property type="molecule type" value="Genomic_DNA"/>
</dbReference>
<protein>
    <recommendedName>
        <fullName evidence="10">Bifunctional purine biosynthesis protein PurH</fullName>
    </recommendedName>
    <domain>
        <recommendedName>
            <fullName evidence="10">Phosphoribosylaminoimidazolecarboxamide formyltransferase</fullName>
            <ecNumber evidence="10">2.1.2.3</ecNumber>
        </recommendedName>
        <alternativeName>
            <fullName evidence="10">AICAR transformylase</fullName>
        </alternativeName>
    </domain>
    <domain>
        <recommendedName>
            <fullName evidence="10">IMP cyclohydrolase</fullName>
            <ecNumber evidence="10">3.5.4.10</ecNumber>
        </recommendedName>
        <alternativeName>
            <fullName evidence="10">ATIC</fullName>
        </alternativeName>
        <alternativeName>
            <fullName evidence="10">IMP synthase</fullName>
        </alternativeName>
        <alternativeName>
            <fullName evidence="10">Inosinicase</fullName>
        </alternativeName>
    </domain>
</protein>
<comment type="pathway">
    <text evidence="2 10">Purine metabolism; IMP biosynthesis via de novo pathway; 5-formamido-1-(5-phospho-D-ribosyl)imidazole-4-carboxamide from 5-amino-1-(5-phospho-D-ribosyl)imidazole-4-carboxamide (10-formyl THF route): step 1/1.</text>
</comment>
<gene>
    <name evidence="10 13" type="primary">purH</name>
    <name evidence="13" type="ORF">CTZ24_01225</name>
    <name evidence="12" type="ORF">Q3404_25905</name>
</gene>
<evidence type="ECO:0000256" key="1">
    <source>
        <dbReference type="ARBA" id="ARBA00004844"/>
    </source>
</evidence>
<dbReference type="InterPro" id="IPR024051">
    <property type="entry name" value="AICAR_Tfase_dup_dom_sf"/>
</dbReference>
<dbReference type="GO" id="GO:0006189">
    <property type="term" value="P:'de novo' IMP biosynthetic process"/>
    <property type="evidence" value="ECO:0007669"/>
    <property type="project" value="UniProtKB-UniRule"/>
</dbReference>
<dbReference type="EC" id="3.5.4.10" evidence="10"/>
<dbReference type="SMART" id="SM00798">
    <property type="entry name" value="AICARFT_IMPCHas"/>
    <property type="match status" value="1"/>
</dbReference>
<reference evidence="12" key="3">
    <citation type="submission" date="2023-07" db="EMBL/GenBank/DDBJ databases">
        <title>The extreme plant-growth-promoting properties of Pantoea phytobeneficialis PF55 revealed by functional and genomic analysis.</title>
        <authorList>
            <person name="Nascimento F.X."/>
            <person name="Marcio R.J."/>
        </authorList>
    </citation>
    <scope>NUCLEOTIDE SEQUENCE</scope>
    <source>
        <strain evidence="12">PF55</strain>
    </source>
</reference>
<dbReference type="HAMAP" id="MF_00139">
    <property type="entry name" value="PurH"/>
    <property type="match status" value="1"/>
</dbReference>
<comment type="pathway">
    <text evidence="1 10">Purine metabolism; IMP biosynthesis via de novo pathway; IMP from 5-formamido-1-(5-phospho-D-ribosyl)imidazole-4-carboxamide: step 1/1.</text>
</comment>
<dbReference type="InterPro" id="IPR002695">
    <property type="entry name" value="PurH-like"/>
</dbReference>
<keyword evidence="5 10" id="KW-0658">Purine biosynthesis</keyword>
<dbReference type="EC" id="2.1.2.3" evidence="10"/>
<dbReference type="RefSeq" id="WP_021186411.1">
    <property type="nucleotide sequence ID" value="NZ_CP024636.1"/>
</dbReference>
<dbReference type="SUPFAM" id="SSF52335">
    <property type="entry name" value="Methylglyoxal synthase-like"/>
    <property type="match status" value="1"/>
</dbReference>
<dbReference type="PIRSF" id="PIRSF000414">
    <property type="entry name" value="AICARFT_IMPCHas"/>
    <property type="match status" value="1"/>
</dbReference>
<evidence type="ECO:0000256" key="5">
    <source>
        <dbReference type="ARBA" id="ARBA00022755"/>
    </source>
</evidence>
<evidence type="ECO:0000256" key="3">
    <source>
        <dbReference type="ARBA" id="ARBA00007667"/>
    </source>
</evidence>
<dbReference type="GO" id="GO:0005829">
    <property type="term" value="C:cytosol"/>
    <property type="evidence" value="ECO:0007669"/>
    <property type="project" value="TreeGrafter"/>
</dbReference>
<dbReference type="FunFam" id="3.40.140.20:FF:000001">
    <property type="entry name" value="Bifunctional purine biosynthesis protein PurH"/>
    <property type="match status" value="1"/>
</dbReference>
<dbReference type="Proteomes" id="UP001171299">
    <property type="component" value="Unassembled WGS sequence"/>
</dbReference>
<dbReference type="AlphaFoldDB" id="A0AAP9H1Y1"/>
<keyword evidence="7 10" id="KW-0511">Multifunctional enzyme</keyword>
<name>A0AAP9H1Y1_9GAMM</name>
<comment type="catalytic activity">
    <reaction evidence="8 10">
        <text>(6R)-10-formyltetrahydrofolate + 5-amino-1-(5-phospho-beta-D-ribosyl)imidazole-4-carboxamide = 5-formamido-1-(5-phospho-D-ribosyl)imidazole-4-carboxamide + (6S)-5,6,7,8-tetrahydrofolate</text>
        <dbReference type="Rhea" id="RHEA:22192"/>
        <dbReference type="ChEBI" id="CHEBI:57453"/>
        <dbReference type="ChEBI" id="CHEBI:58467"/>
        <dbReference type="ChEBI" id="CHEBI:58475"/>
        <dbReference type="ChEBI" id="CHEBI:195366"/>
        <dbReference type="EC" id="2.1.2.3"/>
    </reaction>
</comment>
<dbReference type="NCBIfam" id="NF002049">
    <property type="entry name" value="PRK00881.1"/>
    <property type="match status" value="1"/>
</dbReference>
<dbReference type="FunFam" id="3.40.140.20:FF:000002">
    <property type="entry name" value="Bifunctional purine biosynthesis protein PurH"/>
    <property type="match status" value="1"/>
</dbReference>
<comment type="similarity">
    <text evidence="3 10">Belongs to the PurH family.</text>
</comment>
<evidence type="ECO:0000256" key="2">
    <source>
        <dbReference type="ARBA" id="ARBA00004954"/>
    </source>
</evidence>
<evidence type="ECO:0000313" key="15">
    <source>
        <dbReference type="Proteomes" id="UP001171299"/>
    </source>
</evidence>
<dbReference type="PANTHER" id="PTHR11692:SF0">
    <property type="entry name" value="BIFUNCTIONAL PURINE BIOSYNTHESIS PROTEIN ATIC"/>
    <property type="match status" value="1"/>
</dbReference>
<dbReference type="FunFam" id="3.40.50.1380:FF:000001">
    <property type="entry name" value="Bifunctional purine biosynthesis protein PurH"/>
    <property type="match status" value="1"/>
</dbReference>
<dbReference type="GO" id="GO:0004643">
    <property type="term" value="F:phosphoribosylaminoimidazolecarboxamide formyltransferase activity"/>
    <property type="evidence" value="ECO:0007669"/>
    <property type="project" value="UniProtKB-UniRule"/>
</dbReference>
<dbReference type="Gene3D" id="3.40.140.20">
    <property type="match status" value="2"/>
</dbReference>
<dbReference type="SMART" id="SM00851">
    <property type="entry name" value="MGS"/>
    <property type="match status" value="1"/>
</dbReference>
<comment type="catalytic activity">
    <reaction evidence="9 10">
        <text>IMP + H2O = 5-formamido-1-(5-phospho-D-ribosyl)imidazole-4-carboxamide</text>
        <dbReference type="Rhea" id="RHEA:18445"/>
        <dbReference type="ChEBI" id="CHEBI:15377"/>
        <dbReference type="ChEBI" id="CHEBI:58053"/>
        <dbReference type="ChEBI" id="CHEBI:58467"/>
        <dbReference type="EC" id="3.5.4.10"/>
    </reaction>
</comment>
<dbReference type="Pfam" id="PF01808">
    <property type="entry name" value="AICARFT_IMPCHas"/>
    <property type="match status" value="1"/>
</dbReference>
<keyword evidence="4 10" id="KW-0808">Transferase</keyword>
<dbReference type="PANTHER" id="PTHR11692">
    <property type="entry name" value="BIFUNCTIONAL PURINE BIOSYNTHESIS PROTEIN PURH"/>
    <property type="match status" value="1"/>
</dbReference>
<evidence type="ECO:0000256" key="7">
    <source>
        <dbReference type="ARBA" id="ARBA00023268"/>
    </source>
</evidence>
<dbReference type="Proteomes" id="UP000424872">
    <property type="component" value="Chromosome"/>
</dbReference>
<dbReference type="SUPFAM" id="SSF53927">
    <property type="entry name" value="Cytidine deaminase-like"/>
    <property type="match status" value="1"/>
</dbReference>
<evidence type="ECO:0000313" key="12">
    <source>
        <dbReference type="EMBL" id="MDO6410009.1"/>
    </source>
</evidence>
<evidence type="ECO:0000256" key="4">
    <source>
        <dbReference type="ARBA" id="ARBA00022679"/>
    </source>
</evidence>
<dbReference type="InterPro" id="IPR011607">
    <property type="entry name" value="MGS-like_dom"/>
</dbReference>
<organism evidence="13 14">
    <name type="scientific">Pantoea phytobeneficialis</name>
    <dbReference type="NCBI Taxonomy" id="2052056"/>
    <lineage>
        <taxon>Bacteria</taxon>
        <taxon>Pseudomonadati</taxon>
        <taxon>Pseudomonadota</taxon>
        <taxon>Gammaproteobacteria</taxon>
        <taxon>Enterobacterales</taxon>
        <taxon>Erwiniaceae</taxon>
        <taxon>Pantoea</taxon>
    </lineage>
</organism>
<evidence type="ECO:0000256" key="8">
    <source>
        <dbReference type="ARBA" id="ARBA00050488"/>
    </source>
</evidence>
<dbReference type="CDD" id="cd01421">
    <property type="entry name" value="IMPCH"/>
    <property type="match status" value="1"/>
</dbReference>
<feature type="domain" description="MGS-like" evidence="11">
    <location>
        <begin position="1"/>
        <end position="148"/>
    </location>
</feature>
<dbReference type="EMBL" id="JAUOOM010000043">
    <property type="protein sequence ID" value="MDO6410009.1"/>
    <property type="molecule type" value="Genomic_DNA"/>
</dbReference>
<dbReference type="InterPro" id="IPR016193">
    <property type="entry name" value="Cytidine_deaminase-like"/>
</dbReference>
<evidence type="ECO:0000256" key="9">
    <source>
        <dbReference type="ARBA" id="ARBA00050687"/>
    </source>
</evidence>
<keyword evidence="15" id="KW-1185">Reference proteome</keyword>